<accession>A0A2P2NUW0</accession>
<reference evidence="1" key="1">
    <citation type="submission" date="2018-02" db="EMBL/GenBank/DDBJ databases">
        <title>Rhizophora mucronata_Transcriptome.</title>
        <authorList>
            <person name="Meera S.P."/>
            <person name="Sreeshan A."/>
            <person name="Augustine A."/>
        </authorList>
    </citation>
    <scope>NUCLEOTIDE SEQUENCE</scope>
    <source>
        <tissue evidence="1">Leaf</tissue>
    </source>
</reference>
<protein>
    <submittedName>
        <fullName evidence="1">Uncharacterized protein</fullName>
    </submittedName>
</protein>
<sequence length="28" mass="3051">MGMENLGIICSFDASSSTIFMLAAQLWL</sequence>
<dbReference type="EMBL" id="GGEC01065791">
    <property type="protein sequence ID" value="MBX46275.1"/>
    <property type="molecule type" value="Transcribed_RNA"/>
</dbReference>
<name>A0A2P2NUW0_RHIMU</name>
<organism evidence="1">
    <name type="scientific">Rhizophora mucronata</name>
    <name type="common">Asiatic mangrove</name>
    <dbReference type="NCBI Taxonomy" id="61149"/>
    <lineage>
        <taxon>Eukaryota</taxon>
        <taxon>Viridiplantae</taxon>
        <taxon>Streptophyta</taxon>
        <taxon>Embryophyta</taxon>
        <taxon>Tracheophyta</taxon>
        <taxon>Spermatophyta</taxon>
        <taxon>Magnoliopsida</taxon>
        <taxon>eudicotyledons</taxon>
        <taxon>Gunneridae</taxon>
        <taxon>Pentapetalae</taxon>
        <taxon>rosids</taxon>
        <taxon>fabids</taxon>
        <taxon>Malpighiales</taxon>
        <taxon>Rhizophoraceae</taxon>
        <taxon>Rhizophora</taxon>
    </lineage>
</organism>
<evidence type="ECO:0000313" key="1">
    <source>
        <dbReference type="EMBL" id="MBX46275.1"/>
    </source>
</evidence>
<proteinExistence type="predicted"/>
<dbReference type="AlphaFoldDB" id="A0A2P2NUW0"/>